<gene>
    <name evidence="4" type="ORF">E2F49_10060</name>
</gene>
<dbReference type="EMBL" id="SMTG01000004">
    <property type="protein sequence ID" value="TDK30692.1"/>
    <property type="molecule type" value="Genomic_DNA"/>
</dbReference>
<evidence type="ECO:0000256" key="1">
    <source>
        <dbReference type="SAM" id="MobiDB-lite"/>
    </source>
</evidence>
<dbReference type="RefSeq" id="WP_133393766.1">
    <property type="nucleotide sequence ID" value="NZ_SMTG01000004.1"/>
</dbReference>
<dbReference type="PANTHER" id="PTHR38593:SF1">
    <property type="entry name" value="BLR2558 PROTEIN"/>
    <property type="match status" value="1"/>
</dbReference>
<evidence type="ECO:0000256" key="2">
    <source>
        <dbReference type="SAM" id="SignalP"/>
    </source>
</evidence>
<evidence type="ECO:0000313" key="5">
    <source>
        <dbReference type="Proteomes" id="UP000295543"/>
    </source>
</evidence>
<sequence length="241" mass="25369">MKTRITLLAAALTLGLSACNNQDPANDTTGLDVETTAVEQGPANARDTDGSAADGAMTGAGQLADVDRKALMTVEAIDAHEIAASEDALSKNVEGDLRAYAETLRDDHTRNLDATRRLLDAGVRGEYAAQAARTPAVTGSTEASPPEDTHAGAHDERPADPGIDAMRQQHDAERKRLAALDGDAFAAAWLEAMVKGHEGALTKIDALLPTATHEGVGRHLRDTRDAVAAHLDTARELQKAR</sequence>
<dbReference type="PROSITE" id="PS51257">
    <property type="entry name" value="PROKAR_LIPOPROTEIN"/>
    <property type="match status" value="1"/>
</dbReference>
<comment type="caution">
    <text evidence="4">The sequence shown here is derived from an EMBL/GenBank/DDBJ whole genome shotgun (WGS) entry which is preliminary data.</text>
</comment>
<dbReference type="OrthoDB" id="5998717at2"/>
<organism evidence="4 5">
    <name type="scientific">Luteimonas terrae</name>
    <dbReference type="NCBI Taxonomy" id="1530191"/>
    <lineage>
        <taxon>Bacteria</taxon>
        <taxon>Pseudomonadati</taxon>
        <taxon>Pseudomonadota</taxon>
        <taxon>Gammaproteobacteria</taxon>
        <taxon>Lysobacterales</taxon>
        <taxon>Lysobacteraceae</taxon>
        <taxon>Luteimonas</taxon>
    </lineage>
</organism>
<evidence type="ECO:0000313" key="4">
    <source>
        <dbReference type="EMBL" id="TDK30692.1"/>
    </source>
</evidence>
<evidence type="ECO:0000259" key="3">
    <source>
        <dbReference type="Pfam" id="PF13628"/>
    </source>
</evidence>
<dbReference type="InterPro" id="IPR012347">
    <property type="entry name" value="Ferritin-like"/>
</dbReference>
<feature type="compositionally biased region" description="Basic and acidic residues" evidence="1">
    <location>
        <begin position="147"/>
        <end position="159"/>
    </location>
</feature>
<dbReference type="PANTHER" id="PTHR38593">
    <property type="entry name" value="BLR2558 PROTEIN"/>
    <property type="match status" value="1"/>
</dbReference>
<name>A0A4R5U8W5_9GAMM</name>
<dbReference type="AlphaFoldDB" id="A0A4R5U8W5"/>
<feature type="region of interest" description="Disordered" evidence="1">
    <location>
        <begin position="128"/>
        <end position="163"/>
    </location>
</feature>
<feature type="domain" description="DUF4142" evidence="3">
    <location>
        <begin position="164"/>
        <end position="237"/>
    </location>
</feature>
<dbReference type="Proteomes" id="UP000295543">
    <property type="component" value="Unassembled WGS sequence"/>
</dbReference>
<accession>A0A4R5U8W5</accession>
<dbReference type="Pfam" id="PF13628">
    <property type="entry name" value="DUF4142"/>
    <property type="match status" value="1"/>
</dbReference>
<feature type="chain" id="PRO_5020219578" evidence="2">
    <location>
        <begin position="26"/>
        <end position="241"/>
    </location>
</feature>
<feature type="signal peptide" evidence="2">
    <location>
        <begin position="1"/>
        <end position="25"/>
    </location>
</feature>
<dbReference type="Gene3D" id="1.20.1260.10">
    <property type="match status" value="1"/>
</dbReference>
<keyword evidence="2" id="KW-0732">Signal</keyword>
<dbReference type="InterPro" id="IPR025419">
    <property type="entry name" value="DUF4142"/>
</dbReference>
<protein>
    <submittedName>
        <fullName evidence="4">DUF4142 domain-containing protein</fullName>
    </submittedName>
</protein>
<reference evidence="4 5" key="1">
    <citation type="submission" date="2019-03" db="EMBL/GenBank/DDBJ databases">
        <title>Luteimonas zhaokaii sp.nov., isolated from the rectal contents of Plateau pika in Yushu, Qinghai Province, China.</title>
        <authorList>
            <person name="Zhang G."/>
        </authorList>
    </citation>
    <scope>NUCLEOTIDE SEQUENCE [LARGE SCALE GENOMIC DNA]</scope>
    <source>
        <strain evidence="4 5">THG-MD21</strain>
    </source>
</reference>
<proteinExistence type="predicted"/>
<keyword evidence="5" id="KW-1185">Reference proteome</keyword>